<protein>
    <submittedName>
        <fullName evidence="10">FtsQ-type POTRA domain-containing protein</fullName>
    </submittedName>
</protein>
<comment type="caution">
    <text evidence="10">The sequence shown here is derived from an EMBL/GenBank/DDBJ whole genome shotgun (WGS) entry which is preliminary data.</text>
</comment>
<dbReference type="Proteomes" id="UP000441925">
    <property type="component" value="Unassembled WGS sequence"/>
</dbReference>
<dbReference type="EMBL" id="VULQ01000008">
    <property type="protein sequence ID" value="MSS78223.1"/>
    <property type="molecule type" value="Genomic_DNA"/>
</dbReference>
<keyword evidence="4 8" id="KW-0812">Transmembrane</keyword>
<name>A0A6N7VVY1_9FIRM</name>
<keyword evidence="2" id="KW-1003">Cell membrane</keyword>
<dbReference type="InterPro" id="IPR050487">
    <property type="entry name" value="FtsQ_DivIB"/>
</dbReference>
<dbReference type="GO" id="GO:0051301">
    <property type="term" value="P:cell division"/>
    <property type="evidence" value="ECO:0007669"/>
    <property type="project" value="UniProtKB-KW"/>
</dbReference>
<keyword evidence="3" id="KW-0132">Cell division</keyword>
<dbReference type="Pfam" id="PF03799">
    <property type="entry name" value="FtsQ_DivIB_C"/>
    <property type="match status" value="1"/>
</dbReference>
<evidence type="ECO:0000256" key="7">
    <source>
        <dbReference type="ARBA" id="ARBA00023306"/>
    </source>
</evidence>
<dbReference type="RefSeq" id="WP_154541119.1">
    <property type="nucleotide sequence ID" value="NZ_VULQ01000008.1"/>
</dbReference>
<dbReference type="Gene3D" id="3.10.20.310">
    <property type="entry name" value="membrane protein fhac"/>
    <property type="match status" value="1"/>
</dbReference>
<evidence type="ECO:0000313" key="10">
    <source>
        <dbReference type="EMBL" id="MSS78223.1"/>
    </source>
</evidence>
<evidence type="ECO:0000313" key="11">
    <source>
        <dbReference type="Proteomes" id="UP000441925"/>
    </source>
</evidence>
<dbReference type="InterPro" id="IPR034746">
    <property type="entry name" value="POTRA"/>
</dbReference>
<evidence type="ECO:0000259" key="9">
    <source>
        <dbReference type="PROSITE" id="PS51779"/>
    </source>
</evidence>
<sequence>MEKRKRRKVKKKRKEKVFTSLFMIFLLIISFIVIIYNIFKNDYFKISQIYIEGNKILSDEEILSKLNNPIGNNIFFYDANKSIENLKKEEIIKDVDIQKEYPDKILINVKEEFAFMTATFNNKEYIISNESKVLDKTSNKNGLVVLKGIEKKPKLGEKFTDNKQVLGFIEKIQEYKYSLNLEEIDLENNQDIGIIINDIHINFGDLNNYDYKLKLLDSVLKDISDKGLKAYTIRLDKGKDPVVEVDKTSLDQDNEK</sequence>
<evidence type="ECO:0000256" key="1">
    <source>
        <dbReference type="ARBA" id="ARBA00004370"/>
    </source>
</evidence>
<evidence type="ECO:0000256" key="2">
    <source>
        <dbReference type="ARBA" id="ARBA00022475"/>
    </source>
</evidence>
<proteinExistence type="predicted"/>
<feature type="domain" description="POTRA" evidence="9">
    <location>
        <begin position="44"/>
        <end position="112"/>
    </location>
</feature>
<evidence type="ECO:0000256" key="5">
    <source>
        <dbReference type="ARBA" id="ARBA00022989"/>
    </source>
</evidence>
<keyword evidence="7" id="KW-0131">Cell cycle</keyword>
<dbReference type="AlphaFoldDB" id="A0A6N7VVY1"/>
<feature type="transmembrane region" description="Helical" evidence="8">
    <location>
        <begin position="21"/>
        <end position="39"/>
    </location>
</feature>
<evidence type="ECO:0000256" key="6">
    <source>
        <dbReference type="ARBA" id="ARBA00023136"/>
    </source>
</evidence>
<dbReference type="PANTHER" id="PTHR37820:SF1">
    <property type="entry name" value="CELL DIVISION PROTEIN FTSQ"/>
    <property type="match status" value="1"/>
</dbReference>
<evidence type="ECO:0000256" key="3">
    <source>
        <dbReference type="ARBA" id="ARBA00022618"/>
    </source>
</evidence>
<dbReference type="PROSITE" id="PS51779">
    <property type="entry name" value="POTRA"/>
    <property type="match status" value="1"/>
</dbReference>
<organism evidence="10 11">
    <name type="scientific">Anaerococcus porci</name>
    <dbReference type="NCBI Taxonomy" id="2652269"/>
    <lineage>
        <taxon>Bacteria</taxon>
        <taxon>Bacillati</taxon>
        <taxon>Bacillota</taxon>
        <taxon>Tissierellia</taxon>
        <taxon>Tissierellales</taxon>
        <taxon>Peptoniphilaceae</taxon>
        <taxon>Anaerococcus</taxon>
    </lineage>
</organism>
<dbReference type="Pfam" id="PF08478">
    <property type="entry name" value="POTRA_1"/>
    <property type="match status" value="1"/>
</dbReference>
<dbReference type="InterPro" id="IPR013685">
    <property type="entry name" value="POTRA_FtsQ_type"/>
</dbReference>
<evidence type="ECO:0000256" key="4">
    <source>
        <dbReference type="ARBA" id="ARBA00022692"/>
    </source>
</evidence>
<reference evidence="10 11" key="1">
    <citation type="submission" date="2019-08" db="EMBL/GenBank/DDBJ databases">
        <title>In-depth cultivation of the pig gut microbiome towards novel bacterial diversity and tailored functional studies.</title>
        <authorList>
            <person name="Wylensek D."/>
            <person name="Hitch T.C.A."/>
            <person name="Clavel T."/>
        </authorList>
    </citation>
    <scope>NUCLEOTIDE SEQUENCE [LARGE SCALE GENOMIC DNA]</scope>
    <source>
        <strain evidence="10 11">WCA-380-WT-2B</strain>
    </source>
</reference>
<keyword evidence="6 8" id="KW-0472">Membrane</keyword>
<dbReference type="GO" id="GO:0005886">
    <property type="term" value="C:plasma membrane"/>
    <property type="evidence" value="ECO:0007669"/>
    <property type="project" value="TreeGrafter"/>
</dbReference>
<accession>A0A6N7VVY1</accession>
<evidence type="ECO:0000256" key="8">
    <source>
        <dbReference type="SAM" id="Phobius"/>
    </source>
</evidence>
<dbReference type="InterPro" id="IPR005548">
    <property type="entry name" value="Cell_div_FtsQ/DivIB_C"/>
</dbReference>
<dbReference type="PANTHER" id="PTHR37820">
    <property type="entry name" value="CELL DIVISION PROTEIN DIVIB"/>
    <property type="match status" value="1"/>
</dbReference>
<keyword evidence="5 8" id="KW-1133">Transmembrane helix</keyword>
<gene>
    <name evidence="10" type="ORF">FYJ26_07390</name>
</gene>
<comment type="subcellular location">
    <subcellularLocation>
        <location evidence="1">Membrane</location>
    </subcellularLocation>
</comment>
<keyword evidence="11" id="KW-1185">Reference proteome</keyword>